<feature type="domain" description="AB hydrolase-1" evidence="3">
    <location>
        <begin position="64"/>
        <end position="311"/>
    </location>
</feature>
<organism evidence="4 5">
    <name type="scientific">Thiomicrospira cyclica (strain DSM 14477 / JCM 11371 / ALM1)</name>
    <name type="common">Thioalkalimicrobium cyclicum</name>
    <dbReference type="NCBI Taxonomy" id="717773"/>
    <lineage>
        <taxon>Bacteria</taxon>
        <taxon>Pseudomonadati</taxon>
        <taxon>Pseudomonadota</taxon>
        <taxon>Gammaproteobacteria</taxon>
        <taxon>Thiotrichales</taxon>
        <taxon>Piscirickettsiaceae</taxon>
        <taxon>Thiomicrospira</taxon>
    </lineage>
</organism>
<dbReference type="InterPro" id="IPR002410">
    <property type="entry name" value="Peptidase_S33"/>
</dbReference>
<dbReference type="eggNOG" id="COG0596">
    <property type="taxonomic scope" value="Bacteria"/>
</dbReference>
<keyword evidence="2 4" id="KW-0378">Hydrolase</keyword>
<dbReference type="PRINTS" id="PR00793">
    <property type="entry name" value="PROAMNOPTASE"/>
</dbReference>
<keyword evidence="5" id="KW-1185">Reference proteome</keyword>
<dbReference type="GO" id="GO:0016020">
    <property type="term" value="C:membrane"/>
    <property type="evidence" value="ECO:0007669"/>
    <property type="project" value="TreeGrafter"/>
</dbReference>
<dbReference type="STRING" id="717773.Thicy_1391"/>
<dbReference type="Proteomes" id="UP000009232">
    <property type="component" value="Chromosome"/>
</dbReference>
<comment type="similarity">
    <text evidence="1">Belongs to the peptidase S33 family.</text>
</comment>
<dbReference type="GO" id="GO:0006508">
    <property type="term" value="P:proteolysis"/>
    <property type="evidence" value="ECO:0007669"/>
    <property type="project" value="InterPro"/>
</dbReference>
<dbReference type="HOGENOM" id="CLU_500496_0_0_6"/>
<dbReference type="KEGG" id="tcy:Thicy_1391"/>
<protein>
    <submittedName>
        <fullName evidence="4">Alpha/beta hydrolase fold protein</fullName>
    </submittedName>
</protein>
<gene>
    <name evidence="4" type="ordered locus">Thicy_1391</name>
</gene>
<dbReference type="OrthoDB" id="9779853at2"/>
<accession>F6DA22</accession>
<evidence type="ECO:0000259" key="3">
    <source>
        <dbReference type="Pfam" id="PF00561"/>
    </source>
</evidence>
<name>F6DA22_THICA</name>
<evidence type="ECO:0000313" key="4">
    <source>
        <dbReference type="EMBL" id="AEG32153.1"/>
    </source>
</evidence>
<dbReference type="GO" id="GO:0008233">
    <property type="term" value="F:peptidase activity"/>
    <property type="evidence" value="ECO:0007669"/>
    <property type="project" value="InterPro"/>
</dbReference>
<dbReference type="InterPro" id="IPR000073">
    <property type="entry name" value="AB_hydrolase_1"/>
</dbReference>
<dbReference type="Gene3D" id="3.40.50.1820">
    <property type="entry name" value="alpha/beta hydrolase"/>
    <property type="match status" value="1"/>
</dbReference>
<dbReference type="PRINTS" id="PR00111">
    <property type="entry name" value="ABHYDROLASE"/>
</dbReference>
<dbReference type="PANTHER" id="PTHR43798">
    <property type="entry name" value="MONOACYLGLYCEROL LIPASE"/>
    <property type="match status" value="1"/>
</dbReference>
<dbReference type="SUPFAM" id="SSF53474">
    <property type="entry name" value="alpha/beta-Hydrolases"/>
    <property type="match status" value="1"/>
</dbReference>
<dbReference type="PANTHER" id="PTHR43798:SF33">
    <property type="entry name" value="HYDROLASE, PUTATIVE (AFU_ORTHOLOGUE AFUA_2G14860)-RELATED"/>
    <property type="match status" value="1"/>
</dbReference>
<dbReference type="Pfam" id="PF00561">
    <property type="entry name" value="Abhydrolase_1"/>
    <property type="match status" value="1"/>
</dbReference>
<evidence type="ECO:0000256" key="1">
    <source>
        <dbReference type="ARBA" id="ARBA00010088"/>
    </source>
</evidence>
<evidence type="ECO:0000256" key="2">
    <source>
        <dbReference type="ARBA" id="ARBA00022801"/>
    </source>
</evidence>
<sequence>MLSLRKLMVGLGLGLLTSPLIATELPAGLLQQAQITPGFISEPRFFPTDDRRLQYQAIGTGQQTVLLLGGGPGFSSWNLTPIQQYLSADFRVLLMDMRGIGSNKHPDDQPGALLAQWLKDLEHLRRYEQAGQFILIGHSWGALMAQLYAQAHPTRVQRLILLNPVDPELTALTTLTQQIDAKRQEWGLITEPDDPFELIETRAMTEAEMVNQQLTQVLPTYFYQQEQGQAYSQWFSRDDFELAVNHAVWQSYRQQPLDKNQMTEIAKRRAIEWVGCRNDILMPGALTGYQAWFPNLSYQQLEHCNHFPWEEQPQAFYAALDNALTNPPPEDDYSDLTEAERAWLLDDSGLDEIARALDATKRYPRFSEPFSLEKDYYMTNHIELGSNALQDGWGVLTQCHYNLDPVGKLQIVYNPDRTENIRIVSDDGIAMAWVEGPTVQLDDIKRGANICIEADTHALIERDDSYVIERGPFMRRFLDGFYPLHVKLSVSWNDLPLIATNMSPPPQTGVYLEQSAEEVTIDYWFRGELRTELVLQRQ</sequence>
<dbReference type="InterPro" id="IPR029058">
    <property type="entry name" value="AB_hydrolase_fold"/>
</dbReference>
<dbReference type="EMBL" id="CP002776">
    <property type="protein sequence ID" value="AEG32153.1"/>
    <property type="molecule type" value="Genomic_DNA"/>
</dbReference>
<evidence type="ECO:0000313" key="5">
    <source>
        <dbReference type="Proteomes" id="UP000009232"/>
    </source>
</evidence>
<reference evidence="4 5" key="1">
    <citation type="submission" date="2011-05" db="EMBL/GenBank/DDBJ databases">
        <title>Complete sequence of Thioalkalimicrobium cyclicum ALM1.</title>
        <authorList>
            <consortium name="US DOE Joint Genome Institute"/>
            <person name="Lucas S."/>
            <person name="Han J."/>
            <person name="Lapidus A."/>
            <person name="Cheng J.-F."/>
            <person name="Goodwin L."/>
            <person name="Pitluck S."/>
            <person name="Peters L."/>
            <person name="Mikhailova N."/>
            <person name="Davenport K."/>
            <person name="Han C."/>
            <person name="Tapia R."/>
            <person name="Land M."/>
            <person name="Hauser L."/>
            <person name="Kyrpides N."/>
            <person name="Ivanova N."/>
            <person name="Pagani I."/>
            <person name="Kappler U."/>
            <person name="Woyke T."/>
        </authorList>
    </citation>
    <scope>NUCLEOTIDE SEQUENCE [LARGE SCALE GENOMIC DNA]</scope>
    <source>
        <strain evidence="5">DSM 14477 / JCM 11371 / ALM1</strain>
    </source>
</reference>
<proteinExistence type="inferred from homology"/>
<dbReference type="InterPro" id="IPR050266">
    <property type="entry name" value="AB_hydrolase_sf"/>
</dbReference>
<dbReference type="RefSeq" id="WP_013835928.1">
    <property type="nucleotide sequence ID" value="NC_015581.1"/>
</dbReference>
<dbReference type="AlphaFoldDB" id="F6DA22"/>